<gene>
    <name evidence="2" type="ORF">GCM10010246_33570</name>
</gene>
<accession>A0ABN3G6L4</accession>
<protein>
    <submittedName>
        <fullName evidence="2">Uncharacterized protein</fullName>
    </submittedName>
</protein>
<proteinExistence type="predicted"/>
<keyword evidence="3" id="KW-1185">Reference proteome</keyword>
<feature type="compositionally biased region" description="Gly residues" evidence="1">
    <location>
        <begin position="1"/>
        <end position="10"/>
    </location>
</feature>
<comment type="caution">
    <text evidence="2">The sequence shown here is derived from an EMBL/GenBank/DDBJ whole genome shotgun (WGS) entry which is preliminary data.</text>
</comment>
<evidence type="ECO:0000313" key="3">
    <source>
        <dbReference type="Proteomes" id="UP001500253"/>
    </source>
</evidence>
<sequence>MSGGPSGCSGGPEQCGSGDGRAQSLSPPIVHCSPGNEGGWAFYEVLGMRPVGIIYQGLGVPPASGAS</sequence>
<organism evidence="2 3">
    <name type="scientific">Streptomyces cuspidosporus</name>
    <dbReference type="NCBI Taxonomy" id="66882"/>
    <lineage>
        <taxon>Bacteria</taxon>
        <taxon>Bacillati</taxon>
        <taxon>Actinomycetota</taxon>
        <taxon>Actinomycetes</taxon>
        <taxon>Kitasatosporales</taxon>
        <taxon>Streptomycetaceae</taxon>
        <taxon>Streptomyces</taxon>
    </lineage>
</organism>
<evidence type="ECO:0000256" key="1">
    <source>
        <dbReference type="SAM" id="MobiDB-lite"/>
    </source>
</evidence>
<dbReference type="Proteomes" id="UP001500253">
    <property type="component" value="Unassembled WGS sequence"/>
</dbReference>
<name>A0ABN3G6L4_9ACTN</name>
<reference evidence="2 3" key="1">
    <citation type="journal article" date="2019" name="Int. J. Syst. Evol. Microbiol.">
        <title>The Global Catalogue of Microorganisms (GCM) 10K type strain sequencing project: providing services to taxonomists for standard genome sequencing and annotation.</title>
        <authorList>
            <consortium name="The Broad Institute Genomics Platform"/>
            <consortium name="The Broad Institute Genome Sequencing Center for Infectious Disease"/>
            <person name="Wu L."/>
            <person name="Ma J."/>
        </authorList>
    </citation>
    <scope>NUCLEOTIDE SEQUENCE [LARGE SCALE GENOMIC DNA]</scope>
    <source>
        <strain evidence="2 3">JCM 4316</strain>
    </source>
</reference>
<dbReference type="EMBL" id="BAAASD010000012">
    <property type="protein sequence ID" value="GAA2345005.1"/>
    <property type="molecule type" value="Genomic_DNA"/>
</dbReference>
<evidence type="ECO:0000313" key="2">
    <source>
        <dbReference type="EMBL" id="GAA2345005.1"/>
    </source>
</evidence>
<feature type="region of interest" description="Disordered" evidence="1">
    <location>
        <begin position="1"/>
        <end position="30"/>
    </location>
</feature>